<keyword evidence="3 6" id="KW-0378">Hydrolase</keyword>
<evidence type="ECO:0000256" key="3">
    <source>
        <dbReference type="ARBA" id="ARBA00022801"/>
    </source>
</evidence>
<evidence type="ECO:0000256" key="4">
    <source>
        <dbReference type="ARBA" id="ARBA00022807"/>
    </source>
</evidence>
<dbReference type="Pfam" id="PF01067">
    <property type="entry name" value="Calpain_III"/>
    <property type="match status" value="1"/>
</dbReference>
<sequence>MGCSASLEDSGYINNRGPTHTIHPPPTKNHTYGNFYNGYHSPASPPSYDYSLHSRQQEPTNQLTWYPNQPPGIASYHHGVATINPPLAPPQIKTSQQAGAKSKRISKTKGPQASQETVSKTPGRTIHPSRETSSPKDHSNSRSVIKDEAEVWRSGMKLEEPEPEEELEEPHPDHELILGVTEDYVAFKKRLEGTLDGTLYEDPDFPADNSSLFLDAEKNQNIVWKRPSEICNEPRMFVDGTSREDVIQGTLSDCWFLAACAGIAQHKDLVRKIIPENQSLVPPGYVGAIHFKFWRFGRWVDVVIDDRLPTKNNRLVFASSSEKNEFWPALMEKAYAKLNGTYQGLSGGMAADAFVDLTGGLSEVFLFTQESVSADFYALLYKGAMTRAFMACSKKNPNFQNVTADDSGIVPGHSYTITDAQVVFLNTNKKKKKNKKKSEAITKLLRVRNPWGNSTEWTGDWSDNSSKWKKLEAEERERMNPKRQDDGEFWMSFEDFCKKFNSVIMCTLGPDFDGDGKADINESGGGFHMLDMRGHWIKNVSAGGCANFDTFYSNPQFSFTLLQPDDIHSADSDEKRGKCSIIIAVIQEYRRSKKNLAPKKQQIGFRIYETDDPDHPQSQQELQHLSEVGRSGSFINYRQVYRRFTLAPGSYIILPSTFNPNISGSFMVRVFTEKRAVCKTLGSFVET</sequence>
<feature type="region of interest" description="Disordered" evidence="7">
    <location>
        <begin position="1"/>
        <end position="40"/>
    </location>
</feature>
<dbReference type="Gene3D" id="3.90.70.10">
    <property type="entry name" value="Cysteine proteinases"/>
    <property type="match status" value="1"/>
</dbReference>
<dbReference type="InterPro" id="IPR001300">
    <property type="entry name" value="Peptidase_C2_calpain_cat"/>
</dbReference>
<dbReference type="GO" id="GO:0004198">
    <property type="term" value="F:calcium-dependent cysteine-type endopeptidase activity"/>
    <property type="evidence" value="ECO:0007669"/>
    <property type="project" value="InterPro"/>
</dbReference>
<evidence type="ECO:0000256" key="1">
    <source>
        <dbReference type="ARBA" id="ARBA00007623"/>
    </source>
</evidence>
<dbReference type="GeneID" id="119729238"/>
<proteinExistence type="inferred from homology"/>
<dbReference type="OrthoDB" id="424753at2759"/>
<reference evidence="9" key="1">
    <citation type="submission" date="2022-11" db="UniProtKB">
        <authorList>
            <consortium name="EnsemblMetazoa"/>
        </authorList>
    </citation>
    <scope>IDENTIFICATION</scope>
</reference>
<dbReference type="SMART" id="SM00230">
    <property type="entry name" value="CysPc"/>
    <property type="match status" value="1"/>
</dbReference>
<dbReference type="CDD" id="cd00044">
    <property type="entry name" value="CysPc"/>
    <property type="match status" value="1"/>
</dbReference>
<dbReference type="OMA" id="WFLAACA"/>
<comment type="similarity">
    <text evidence="1">Belongs to the peptidase C2 family.</text>
</comment>
<dbReference type="GO" id="GO:0005737">
    <property type="term" value="C:cytoplasm"/>
    <property type="evidence" value="ECO:0007669"/>
    <property type="project" value="TreeGrafter"/>
</dbReference>
<evidence type="ECO:0000256" key="2">
    <source>
        <dbReference type="ARBA" id="ARBA00022670"/>
    </source>
</evidence>
<dbReference type="GO" id="GO:0006508">
    <property type="term" value="P:proteolysis"/>
    <property type="evidence" value="ECO:0007669"/>
    <property type="project" value="UniProtKB-KW"/>
</dbReference>
<dbReference type="Gene3D" id="2.60.120.380">
    <property type="match status" value="1"/>
</dbReference>
<accession>A0A914A2Z4</accession>
<evidence type="ECO:0000256" key="6">
    <source>
        <dbReference type="PROSITE-ProRule" id="PRU00239"/>
    </source>
</evidence>
<dbReference type="SUPFAM" id="SSF54001">
    <property type="entry name" value="Cysteine proteinases"/>
    <property type="match status" value="1"/>
</dbReference>
<feature type="active site" evidence="5 6">
    <location>
        <position position="254"/>
    </location>
</feature>
<protein>
    <recommendedName>
        <fullName evidence="8">Calpain catalytic domain-containing protein</fullName>
    </recommendedName>
</protein>
<feature type="domain" description="Calpain catalytic" evidence="8">
    <location>
        <begin position="199"/>
        <end position="509"/>
    </location>
</feature>
<evidence type="ECO:0000256" key="5">
    <source>
        <dbReference type="PIRSR" id="PIRSR622684-1"/>
    </source>
</evidence>
<dbReference type="InterPro" id="IPR033883">
    <property type="entry name" value="C2_III"/>
</dbReference>
<dbReference type="AlphaFoldDB" id="A0A914A2Z4"/>
<keyword evidence="10" id="KW-1185">Reference proteome</keyword>
<evidence type="ECO:0000259" key="8">
    <source>
        <dbReference type="PROSITE" id="PS50203"/>
    </source>
</evidence>
<feature type="active site" evidence="5 6">
    <location>
        <position position="413"/>
    </location>
</feature>
<dbReference type="InterPro" id="IPR022684">
    <property type="entry name" value="Calpain_cysteine_protease"/>
</dbReference>
<keyword evidence="2 6" id="KW-0645">Protease</keyword>
<dbReference type="FunFam" id="3.90.70.10:FF:000114">
    <property type="entry name" value="Calpain a"/>
    <property type="match status" value="1"/>
</dbReference>
<dbReference type="SMART" id="SM00720">
    <property type="entry name" value="calpain_III"/>
    <property type="match status" value="1"/>
</dbReference>
<dbReference type="PANTHER" id="PTHR10183:SF379">
    <property type="entry name" value="CALPAIN-5"/>
    <property type="match status" value="1"/>
</dbReference>
<name>A0A914A2Z4_PATMI</name>
<dbReference type="RefSeq" id="XP_038057751.1">
    <property type="nucleotide sequence ID" value="XM_038201823.1"/>
</dbReference>
<dbReference type="EnsemblMetazoa" id="XM_038201823.1">
    <property type="protein sequence ID" value="XP_038057751.1"/>
    <property type="gene ID" value="LOC119729238"/>
</dbReference>
<organism evidence="9 10">
    <name type="scientific">Patiria miniata</name>
    <name type="common">Bat star</name>
    <name type="synonym">Asterina miniata</name>
    <dbReference type="NCBI Taxonomy" id="46514"/>
    <lineage>
        <taxon>Eukaryota</taxon>
        <taxon>Metazoa</taxon>
        <taxon>Echinodermata</taxon>
        <taxon>Eleutherozoa</taxon>
        <taxon>Asterozoa</taxon>
        <taxon>Asteroidea</taxon>
        <taxon>Valvatacea</taxon>
        <taxon>Valvatida</taxon>
        <taxon>Asterinidae</taxon>
        <taxon>Patiria</taxon>
    </lineage>
</organism>
<evidence type="ECO:0000256" key="7">
    <source>
        <dbReference type="SAM" id="MobiDB-lite"/>
    </source>
</evidence>
<feature type="active site" evidence="5 6">
    <location>
        <position position="449"/>
    </location>
</feature>
<dbReference type="PANTHER" id="PTHR10183">
    <property type="entry name" value="CALPAIN"/>
    <property type="match status" value="1"/>
</dbReference>
<feature type="region of interest" description="Disordered" evidence="7">
    <location>
        <begin position="77"/>
        <end position="146"/>
    </location>
</feature>
<dbReference type="InterPro" id="IPR036213">
    <property type="entry name" value="Calpain_III_sf"/>
</dbReference>
<dbReference type="PRINTS" id="PR00704">
    <property type="entry name" value="CALPAIN"/>
</dbReference>
<dbReference type="InterPro" id="IPR038765">
    <property type="entry name" value="Papain-like_cys_pep_sf"/>
</dbReference>
<evidence type="ECO:0000313" key="10">
    <source>
        <dbReference type="Proteomes" id="UP000887568"/>
    </source>
</evidence>
<dbReference type="InterPro" id="IPR022682">
    <property type="entry name" value="Calpain_domain_III"/>
</dbReference>
<dbReference type="PROSITE" id="PS50203">
    <property type="entry name" value="CALPAIN_CAT"/>
    <property type="match status" value="1"/>
</dbReference>
<dbReference type="CDD" id="cd00214">
    <property type="entry name" value="Calpain_III"/>
    <property type="match status" value="1"/>
</dbReference>
<feature type="compositionally biased region" description="Polar residues" evidence="7">
    <location>
        <begin position="109"/>
        <end position="122"/>
    </location>
</feature>
<dbReference type="InterPro" id="IPR022683">
    <property type="entry name" value="Calpain_III"/>
</dbReference>
<dbReference type="Pfam" id="PF00648">
    <property type="entry name" value="Peptidase_C2"/>
    <property type="match status" value="1"/>
</dbReference>
<feature type="compositionally biased region" description="Basic and acidic residues" evidence="7">
    <location>
        <begin position="128"/>
        <end position="146"/>
    </location>
</feature>
<evidence type="ECO:0000313" key="9">
    <source>
        <dbReference type="EnsemblMetazoa" id="XP_038057751.1"/>
    </source>
</evidence>
<dbReference type="Proteomes" id="UP000887568">
    <property type="component" value="Unplaced"/>
</dbReference>
<dbReference type="SUPFAM" id="SSF49758">
    <property type="entry name" value="Calpain large subunit, middle domain (domain III)"/>
    <property type="match status" value="1"/>
</dbReference>
<keyword evidence="4 6" id="KW-0788">Thiol protease</keyword>